<organism evidence="1 2">
    <name type="scientific">Aspergillus avenaceus</name>
    <dbReference type="NCBI Taxonomy" id="36643"/>
    <lineage>
        <taxon>Eukaryota</taxon>
        <taxon>Fungi</taxon>
        <taxon>Dikarya</taxon>
        <taxon>Ascomycota</taxon>
        <taxon>Pezizomycotina</taxon>
        <taxon>Eurotiomycetes</taxon>
        <taxon>Eurotiomycetidae</taxon>
        <taxon>Eurotiales</taxon>
        <taxon>Aspergillaceae</taxon>
        <taxon>Aspergillus</taxon>
        <taxon>Aspergillus subgen. Circumdati</taxon>
    </lineage>
</organism>
<name>A0A5N6U6G7_ASPAV</name>
<evidence type="ECO:0000313" key="1">
    <source>
        <dbReference type="EMBL" id="KAE8154243.1"/>
    </source>
</evidence>
<dbReference type="OrthoDB" id="4358152at2759"/>
<dbReference type="EMBL" id="ML742031">
    <property type="protein sequence ID" value="KAE8154243.1"/>
    <property type="molecule type" value="Genomic_DNA"/>
</dbReference>
<reference evidence="1 2" key="1">
    <citation type="submission" date="2019-04" db="EMBL/GenBank/DDBJ databases">
        <title>Friends and foes A comparative genomics study of 23 Aspergillus species from section Flavi.</title>
        <authorList>
            <consortium name="DOE Joint Genome Institute"/>
            <person name="Kjaerbolling I."/>
            <person name="Vesth T."/>
            <person name="Frisvad J.C."/>
            <person name="Nybo J.L."/>
            <person name="Theobald S."/>
            <person name="Kildgaard S."/>
            <person name="Isbrandt T."/>
            <person name="Kuo A."/>
            <person name="Sato A."/>
            <person name="Lyhne E.K."/>
            <person name="Kogle M.E."/>
            <person name="Wiebenga A."/>
            <person name="Kun R.S."/>
            <person name="Lubbers R.J."/>
            <person name="Makela M.R."/>
            <person name="Barry K."/>
            <person name="Chovatia M."/>
            <person name="Clum A."/>
            <person name="Daum C."/>
            <person name="Haridas S."/>
            <person name="He G."/>
            <person name="LaButti K."/>
            <person name="Lipzen A."/>
            <person name="Mondo S."/>
            <person name="Riley R."/>
            <person name="Salamov A."/>
            <person name="Simmons B.A."/>
            <person name="Magnuson J.K."/>
            <person name="Henrissat B."/>
            <person name="Mortensen U.H."/>
            <person name="Larsen T.O."/>
            <person name="Devries R.P."/>
            <person name="Grigoriev I.V."/>
            <person name="Machida M."/>
            <person name="Baker S.E."/>
            <person name="Andersen M.R."/>
        </authorList>
    </citation>
    <scope>NUCLEOTIDE SEQUENCE [LARGE SCALE GENOMIC DNA]</scope>
    <source>
        <strain evidence="1 2">IBT 18842</strain>
    </source>
</reference>
<dbReference type="AlphaFoldDB" id="A0A5N6U6G7"/>
<gene>
    <name evidence="1" type="ORF">BDV25DRAFT_136168</name>
</gene>
<dbReference type="Proteomes" id="UP000325780">
    <property type="component" value="Unassembled WGS sequence"/>
</dbReference>
<sequence length="565" mass="64182">MANKAKELNTDPFGRLPWFVLQGILSNLPDLSTLHRLYTASPEIAAFLNRDTFVFARVVDAIIGKSGREEGLATHVQDIIRLIILVWTRQRTAEPVQRLDTDIFEGLRYASERCREDVPMLKTISPLTSSAVLCQLLRLMTRVRRLLHAYFHSMIAKCLSLQSERLPRGGEFQSVSMPYHVGDRPLGIPYAPVDIGPPAWVEEQRLLASFLCVVLFYELRKIHTKCSVVTSRGNSVHVVLNDDVDRFWNRILRSNKGQVDQIETLLHWLDQQAGERESIYPWVLSVKTPEHYSYCCQHYTNMIPADMCPPRVAGNALNRRRPTRDALSIVSLTHDRGSPLKSANISISRSCGLAFWDGARLDKMGFPGQSSLDRMWFAWSSIFTEDDWKDFVFLVCTTRRIIVRQLQHRSSPAYSRDIFHVTDYRSSVAICPTDPRKYSMSHMLPCSVMEALQADRSQIQPAGVGCFAHVVKVADTGFVIKETFDHPAVGNLQPTEKRIYERLGHHAYILRYYGEYGQGNGLPNGLVFQYQRADTLKDESNCPDLVRNENSNGTAFGLGNSNQVF</sequence>
<protein>
    <recommendedName>
        <fullName evidence="3">F-box domain-containing protein</fullName>
    </recommendedName>
</protein>
<accession>A0A5N6U6G7</accession>
<evidence type="ECO:0008006" key="3">
    <source>
        <dbReference type="Google" id="ProtNLM"/>
    </source>
</evidence>
<evidence type="ECO:0000313" key="2">
    <source>
        <dbReference type="Proteomes" id="UP000325780"/>
    </source>
</evidence>
<keyword evidence="2" id="KW-1185">Reference proteome</keyword>
<proteinExistence type="predicted"/>